<reference evidence="2 3" key="1">
    <citation type="submission" date="2016-12" db="EMBL/GenBank/DDBJ databases">
        <title>The draft genome sequence of Actinophytocola xinjiangensis.</title>
        <authorList>
            <person name="Wang W."/>
            <person name="Yuan L."/>
        </authorList>
    </citation>
    <scope>NUCLEOTIDE SEQUENCE [LARGE SCALE GENOMIC DNA]</scope>
    <source>
        <strain evidence="2 3">CGMCC 4.4663</strain>
    </source>
</reference>
<evidence type="ECO:0000313" key="3">
    <source>
        <dbReference type="Proteomes" id="UP000185696"/>
    </source>
</evidence>
<accession>A0A7Z1AWB2</accession>
<evidence type="ECO:0000256" key="1">
    <source>
        <dbReference type="SAM" id="MobiDB-lite"/>
    </source>
</evidence>
<protein>
    <submittedName>
        <fullName evidence="2">Uncharacterized protein</fullName>
    </submittedName>
</protein>
<feature type="region of interest" description="Disordered" evidence="1">
    <location>
        <begin position="43"/>
        <end position="108"/>
    </location>
</feature>
<gene>
    <name evidence="2" type="ORF">BLA60_26570</name>
</gene>
<feature type="compositionally biased region" description="Basic and acidic residues" evidence="1">
    <location>
        <begin position="71"/>
        <end position="82"/>
    </location>
</feature>
<dbReference type="Proteomes" id="UP000185696">
    <property type="component" value="Unassembled WGS sequence"/>
</dbReference>
<dbReference type="AlphaFoldDB" id="A0A7Z1AWB2"/>
<feature type="compositionally biased region" description="Basic and acidic residues" evidence="1">
    <location>
        <begin position="47"/>
        <end position="62"/>
    </location>
</feature>
<name>A0A7Z1AWB2_9PSEU</name>
<dbReference type="EMBL" id="MSIF01000015">
    <property type="protein sequence ID" value="OLF07496.1"/>
    <property type="molecule type" value="Genomic_DNA"/>
</dbReference>
<evidence type="ECO:0000313" key="2">
    <source>
        <dbReference type="EMBL" id="OLF07496.1"/>
    </source>
</evidence>
<sequence>MIRHRAWAYRRLGLLYRLGHGLAGAAIEGHRVGGRPMLGGQVGCHLGQRDIGHEPARNDRGGGTDGQSGKRTGDLTSERGTEDTTSGEPSQLSEEIAPRPGSLTLSRG</sequence>
<keyword evidence="3" id="KW-1185">Reference proteome</keyword>
<feature type="compositionally biased region" description="Polar residues" evidence="1">
    <location>
        <begin position="83"/>
        <end position="93"/>
    </location>
</feature>
<organism evidence="2 3">
    <name type="scientific">Actinophytocola xinjiangensis</name>
    <dbReference type="NCBI Taxonomy" id="485602"/>
    <lineage>
        <taxon>Bacteria</taxon>
        <taxon>Bacillati</taxon>
        <taxon>Actinomycetota</taxon>
        <taxon>Actinomycetes</taxon>
        <taxon>Pseudonocardiales</taxon>
        <taxon>Pseudonocardiaceae</taxon>
    </lineage>
</organism>
<comment type="caution">
    <text evidence="2">The sequence shown here is derived from an EMBL/GenBank/DDBJ whole genome shotgun (WGS) entry which is preliminary data.</text>
</comment>
<proteinExistence type="predicted"/>